<dbReference type="InterPro" id="IPR029058">
    <property type="entry name" value="AB_hydrolase_fold"/>
</dbReference>
<protein>
    <recommendedName>
        <fullName evidence="3">AB hydrolase-1 domain-containing protein</fullName>
    </recommendedName>
</protein>
<sequence length="363" mass="37611">MPRAALPRRRDLLCGSAAAAAAALLPPDRAAAWCGEPVPSWAFYLQWDQTALPFEYQGASAQVRYRVVGDIVRERKAGVPPVVVIGTPGFGYDYLETLEALTVSDRRVAMVILAGTAAGEDLPPVLRTADACAEQIRAVCRALKPAALGGKPAVHLVAHGLGAVPALRVLASSAADAIGVRSLTLISPWGALSDLRDEARAAISAATDIPGPQLMSALLPTVEARARASCIAEAAAGGGGPLLLAPSLYMDASAALAGPALAERLAAAQPTAASGAISAGRIPVLLATGGDKDLVDASRWSELPSTVTRATFAGSAHLPFVDESESFLYMLVDFLDKADGTSTNRELKFGDPIETIKEIMKKS</sequence>
<dbReference type="EMBL" id="JWZX01002287">
    <property type="protein sequence ID" value="KOO30126.1"/>
    <property type="molecule type" value="Genomic_DNA"/>
</dbReference>
<keyword evidence="2" id="KW-1185">Reference proteome</keyword>
<dbReference type="OrthoDB" id="190201at2759"/>
<name>A0A0M0JTV8_9EUKA</name>
<dbReference type="InterPro" id="IPR006311">
    <property type="entry name" value="TAT_signal"/>
</dbReference>
<proteinExistence type="predicted"/>
<accession>A0A0M0JTV8</accession>
<reference evidence="2" key="1">
    <citation type="journal article" date="2015" name="PLoS Genet.">
        <title>Genome Sequence and Transcriptome Analyses of Chrysochromulina tobin: Metabolic Tools for Enhanced Algal Fitness in the Prominent Order Prymnesiales (Haptophyceae).</title>
        <authorList>
            <person name="Hovde B.T."/>
            <person name="Deodato C.R."/>
            <person name="Hunsperger H.M."/>
            <person name="Ryken S.A."/>
            <person name="Yost W."/>
            <person name="Jha R.K."/>
            <person name="Patterson J."/>
            <person name="Monnat R.J. Jr."/>
            <person name="Barlow S.B."/>
            <person name="Starkenburg S.R."/>
            <person name="Cattolico R.A."/>
        </authorList>
    </citation>
    <scope>NUCLEOTIDE SEQUENCE</scope>
    <source>
        <strain evidence="2">CCMP291</strain>
    </source>
</reference>
<evidence type="ECO:0000313" key="2">
    <source>
        <dbReference type="Proteomes" id="UP000037460"/>
    </source>
</evidence>
<comment type="caution">
    <text evidence="1">The sequence shown here is derived from an EMBL/GenBank/DDBJ whole genome shotgun (WGS) entry which is preliminary data.</text>
</comment>
<dbReference type="Gene3D" id="3.40.50.1820">
    <property type="entry name" value="alpha/beta hydrolase"/>
    <property type="match status" value="1"/>
</dbReference>
<organism evidence="1 2">
    <name type="scientific">Chrysochromulina tobinii</name>
    <dbReference type="NCBI Taxonomy" id="1460289"/>
    <lineage>
        <taxon>Eukaryota</taxon>
        <taxon>Haptista</taxon>
        <taxon>Haptophyta</taxon>
        <taxon>Prymnesiophyceae</taxon>
        <taxon>Prymnesiales</taxon>
        <taxon>Chrysochromulinaceae</taxon>
        <taxon>Chrysochromulina</taxon>
    </lineage>
</organism>
<dbReference type="PROSITE" id="PS51318">
    <property type="entry name" value="TAT"/>
    <property type="match status" value="1"/>
</dbReference>
<dbReference type="Proteomes" id="UP000037460">
    <property type="component" value="Unassembled WGS sequence"/>
</dbReference>
<dbReference type="SUPFAM" id="SSF53474">
    <property type="entry name" value="alpha/beta-Hydrolases"/>
    <property type="match status" value="1"/>
</dbReference>
<dbReference type="AlphaFoldDB" id="A0A0M0JTV8"/>
<gene>
    <name evidence="1" type="ORF">Ctob_012499</name>
</gene>
<evidence type="ECO:0008006" key="3">
    <source>
        <dbReference type="Google" id="ProtNLM"/>
    </source>
</evidence>
<evidence type="ECO:0000313" key="1">
    <source>
        <dbReference type="EMBL" id="KOO30126.1"/>
    </source>
</evidence>